<evidence type="ECO:0000313" key="2">
    <source>
        <dbReference type="EMBL" id="OGE26090.1"/>
    </source>
</evidence>
<gene>
    <name evidence="2" type="ORF">A3C26_00025</name>
</gene>
<evidence type="ECO:0000256" key="1">
    <source>
        <dbReference type="SAM" id="MobiDB-lite"/>
    </source>
</evidence>
<sequence>MKNILIKTIRLNKLLLFVLGLILIGNSQVSANQQPAQYISIVSYTINGQKYDANANNIKFSLSDLDKKEQPLHIIIEYSDNSNDYLIYNVEYNPPASSEDRPAPENPDPEIQPSPQVSPATCSYSENPRNCSNGGVRNCTGIWENGVCVWDSSGSVDPNCSESCNLTQENNNSASQDTSSDNCETPYTQCGKSFGLEDYEAEEDQTVEITPCRLTDGGMDFRKKILEGNPGNCPH</sequence>
<proteinExistence type="predicted"/>
<feature type="compositionally biased region" description="Polar residues" evidence="1">
    <location>
        <begin position="113"/>
        <end position="124"/>
    </location>
</feature>
<feature type="region of interest" description="Disordered" evidence="1">
    <location>
        <begin position="92"/>
        <end position="124"/>
    </location>
</feature>
<dbReference type="Proteomes" id="UP000177042">
    <property type="component" value="Unassembled WGS sequence"/>
</dbReference>
<name>A0A1F5JC47_9BACT</name>
<organism evidence="2 3">
    <name type="scientific">Candidatus Daviesbacteria bacterium RIFCSPHIGHO2_02_FULL_39_12</name>
    <dbReference type="NCBI Taxonomy" id="1797770"/>
    <lineage>
        <taxon>Bacteria</taxon>
        <taxon>Candidatus Daviesiibacteriota</taxon>
    </lineage>
</organism>
<reference evidence="2 3" key="1">
    <citation type="journal article" date="2016" name="Nat. Commun.">
        <title>Thousands of microbial genomes shed light on interconnected biogeochemical processes in an aquifer system.</title>
        <authorList>
            <person name="Anantharaman K."/>
            <person name="Brown C.T."/>
            <person name="Hug L.A."/>
            <person name="Sharon I."/>
            <person name="Castelle C.J."/>
            <person name="Probst A.J."/>
            <person name="Thomas B.C."/>
            <person name="Singh A."/>
            <person name="Wilkins M.J."/>
            <person name="Karaoz U."/>
            <person name="Brodie E.L."/>
            <person name="Williams K.H."/>
            <person name="Hubbard S.S."/>
            <person name="Banfield J.F."/>
        </authorList>
    </citation>
    <scope>NUCLEOTIDE SEQUENCE [LARGE SCALE GENOMIC DNA]</scope>
</reference>
<dbReference type="AlphaFoldDB" id="A0A1F5JC47"/>
<protein>
    <submittedName>
        <fullName evidence="2">Uncharacterized protein</fullName>
    </submittedName>
</protein>
<comment type="caution">
    <text evidence="2">The sequence shown here is derived from an EMBL/GenBank/DDBJ whole genome shotgun (WGS) entry which is preliminary data.</text>
</comment>
<evidence type="ECO:0000313" key="3">
    <source>
        <dbReference type="Proteomes" id="UP000177042"/>
    </source>
</evidence>
<accession>A0A1F5JC47</accession>
<dbReference type="EMBL" id="MFCX01000016">
    <property type="protein sequence ID" value="OGE26090.1"/>
    <property type="molecule type" value="Genomic_DNA"/>
</dbReference>